<evidence type="ECO:0000259" key="1">
    <source>
        <dbReference type="Pfam" id="PF03551"/>
    </source>
</evidence>
<evidence type="ECO:0000259" key="2">
    <source>
        <dbReference type="Pfam" id="PF10400"/>
    </source>
</evidence>
<organism evidence="3">
    <name type="scientific">Anaerolinea thermolimosa</name>
    <dbReference type="NCBI Taxonomy" id="229919"/>
    <lineage>
        <taxon>Bacteria</taxon>
        <taxon>Bacillati</taxon>
        <taxon>Chloroflexota</taxon>
        <taxon>Anaerolineae</taxon>
        <taxon>Anaerolineales</taxon>
        <taxon>Anaerolineaceae</taxon>
        <taxon>Anaerolinea</taxon>
    </lineage>
</organism>
<dbReference type="InterPro" id="IPR005149">
    <property type="entry name" value="Tscrpt_reg_PadR_N"/>
</dbReference>
<gene>
    <name evidence="3" type="ORF">ENT37_06780</name>
</gene>
<accession>A0A7C4KHH1</accession>
<dbReference type="SUPFAM" id="SSF46785">
    <property type="entry name" value="Winged helix' DNA-binding domain"/>
    <property type="match status" value="1"/>
</dbReference>
<dbReference type="InterPro" id="IPR018309">
    <property type="entry name" value="Tscrpt_reg_PadR_C"/>
</dbReference>
<protein>
    <submittedName>
        <fullName evidence="3">PadR family transcriptional regulator</fullName>
    </submittedName>
</protein>
<dbReference type="EMBL" id="DSYK01000337">
    <property type="protein sequence ID" value="HGS21556.1"/>
    <property type="molecule type" value="Genomic_DNA"/>
</dbReference>
<name>A0A7C4KHH1_9CHLR</name>
<reference evidence="3" key="1">
    <citation type="journal article" date="2020" name="mSystems">
        <title>Genome- and Community-Level Interaction Insights into Carbon Utilization and Element Cycling Functions of Hydrothermarchaeota in Hydrothermal Sediment.</title>
        <authorList>
            <person name="Zhou Z."/>
            <person name="Liu Y."/>
            <person name="Xu W."/>
            <person name="Pan J."/>
            <person name="Luo Z.H."/>
            <person name="Li M."/>
        </authorList>
    </citation>
    <scope>NUCLEOTIDE SEQUENCE [LARGE SCALE GENOMIC DNA]</scope>
    <source>
        <strain evidence="3">SpSt-573</strain>
    </source>
</reference>
<dbReference type="PANTHER" id="PTHR43252">
    <property type="entry name" value="TRANSCRIPTIONAL REGULATOR YQJI"/>
    <property type="match status" value="1"/>
</dbReference>
<evidence type="ECO:0000313" key="3">
    <source>
        <dbReference type="EMBL" id="HGS21556.1"/>
    </source>
</evidence>
<feature type="domain" description="Transcription regulator PadR N-terminal" evidence="1">
    <location>
        <begin position="18"/>
        <end position="88"/>
    </location>
</feature>
<dbReference type="InterPro" id="IPR036388">
    <property type="entry name" value="WH-like_DNA-bd_sf"/>
</dbReference>
<comment type="caution">
    <text evidence="3">The sequence shown here is derived from an EMBL/GenBank/DDBJ whole genome shotgun (WGS) entry which is preliminary data.</text>
</comment>
<sequence length="186" mass="21834">MPSFSPSVGGLSPRYVIMGFLYFRPMHGYDLHKNLSSDLHEVWHVSQSQVYSVLKNLTRRGLIVSIHLPRGRKRVRDLYSLTDQGKSDFIRWLHHPTPVSARSIRVEFTSRMYFASQLSRELCIQLIKEQAEYTRAAITELNSRYQWIPPTQLFNRMGLELRIRQLKNVLDWVEYTWPSVLAVESP</sequence>
<dbReference type="Gene3D" id="6.10.140.1570">
    <property type="match status" value="1"/>
</dbReference>
<feature type="domain" description="Transcription regulator PadR C-terminal" evidence="2">
    <location>
        <begin position="104"/>
        <end position="175"/>
    </location>
</feature>
<proteinExistence type="predicted"/>
<dbReference type="PANTHER" id="PTHR43252:SF6">
    <property type="entry name" value="NEGATIVE TRANSCRIPTION REGULATOR PADR"/>
    <property type="match status" value="1"/>
</dbReference>
<dbReference type="Pfam" id="PF10400">
    <property type="entry name" value="Vir_act_alpha_C"/>
    <property type="match status" value="1"/>
</dbReference>
<dbReference type="AlphaFoldDB" id="A0A7C4KHH1"/>
<dbReference type="Pfam" id="PF03551">
    <property type="entry name" value="PadR"/>
    <property type="match status" value="1"/>
</dbReference>
<dbReference type="Gene3D" id="1.10.10.10">
    <property type="entry name" value="Winged helix-like DNA-binding domain superfamily/Winged helix DNA-binding domain"/>
    <property type="match status" value="1"/>
</dbReference>
<dbReference type="InterPro" id="IPR036390">
    <property type="entry name" value="WH_DNA-bd_sf"/>
</dbReference>